<dbReference type="AlphaFoldDB" id="A0A6J8DSW3"/>
<feature type="compositionally biased region" description="Gly residues" evidence="1">
    <location>
        <begin position="131"/>
        <end position="141"/>
    </location>
</feature>
<accession>A0A6J8DSW3</accession>
<proteinExistence type="predicted"/>
<protein>
    <submittedName>
        <fullName evidence="2">Uncharacterized protein</fullName>
    </submittedName>
</protein>
<feature type="region of interest" description="Disordered" evidence="1">
    <location>
        <begin position="122"/>
        <end position="141"/>
    </location>
</feature>
<dbReference type="OrthoDB" id="6149733at2759"/>
<name>A0A6J8DSW3_MYTCO</name>
<evidence type="ECO:0000256" key="1">
    <source>
        <dbReference type="SAM" id="MobiDB-lite"/>
    </source>
</evidence>
<gene>
    <name evidence="2" type="ORF">MCOR_43934</name>
</gene>
<organism evidence="2 3">
    <name type="scientific">Mytilus coruscus</name>
    <name type="common">Sea mussel</name>
    <dbReference type="NCBI Taxonomy" id="42192"/>
    <lineage>
        <taxon>Eukaryota</taxon>
        <taxon>Metazoa</taxon>
        <taxon>Spiralia</taxon>
        <taxon>Lophotrochozoa</taxon>
        <taxon>Mollusca</taxon>
        <taxon>Bivalvia</taxon>
        <taxon>Autobranchia</taxon>
        <taxon>Pteriomorphia</taxon>
        <taxon>Mytilida</taxon>
        <taxon>Mytiloidea</taxon>
        <taxon>Mytilidae</taxon>
        <taxon>Mytilinae</taxon>
        <taxon>Mytilus</taxon>
    </lineage>
</organism>
<reference evidence="2 3" key="1">
    <citation type="submission" date="2020-06" db="EMBL/GenBank/DDBJ databases">
        <authorList>
            <person name="Li R."/>
            <person name="Bekaert M."/>
        </authorList>
    </citation>
    <scope>NUCLEOTIDE SEQUENCE [LARGE SCALE GENOMIC DNA]</scope>
    <source>
        <strain evidence="3">wild</strain>
    </source>
</reference>
<evidence type="ECO:0000313" key="2">
    <source>
        <dbReference type="EMBL" id="CAC5410772.1"/>
    </source>
</evidence>
<evidence type="ECO:0000313" key="3">
    <source>
        <dbReference type="Proteomes" id="UP000507470"/>
    </source>
</evidence>
<sequence length="192" mass="20898">MVDKENADISWRICGEVQLQATDLDGRLPFVPYATHGAKGSFSVDFLITDTMKCVLIIALVLCVMVAHVRSQAAGLGPGYGMDTHVGLGASTHSTAGNSNDLFLKYVKLILARIQRLERQQQQKKKQSSGGIHGSHVHGGAGNSKEMLRYVQLILARLAHIEKQQAQQNTASNNGLFGNSGLSKYLLYESLF</sequence>
<keyword evidence="3" id="KW-1185">Reference proteome</keyword>
<dbReference type="Proteomes" id="UP000507470">
    <property type="component" value="Unassembled WGS sequence"/>
</dbReference>
<dbReference type="EMBL" id="CACVKT020007797">
    <property type="protein sequence ID" value="CAC5410772.1"/>
    <property type="molecule type" value="Genomic_DNA"/>
</dbReference>